<organism evidence="2 3">
    <name type="scientific">Carex littledalei</name>
    <dbReference type="NCBI Taxonomy" id="544730"/>
    <lineage>
        <taxon>Eukaryota</taxon>
        <taxon>Viridiplantae</taxon>
        <taxon>Streptophyta</taxon>
        <taxon>Embryophyta</taxon>
        <taxon>Tracheophyta</taxon>
        <taxon>Spermatophyta</taxon>
        <taxon>Magnoliopsida</taxon>
        <taxon>Liliopsida</taxon>
        <taxon>Poales</taxon>
        <taxon>Cyperaceae</taxon>
        <taxon>Cyperoideae</taxon>
        <taxon>Cariceae</taxon>
        <taxon>Carex</taxon>
        <taxon>Carex subgen. Euthyceras</taxon>
    </lineage>
</organism>
<feature type="region of interest" description="Disordered" evidence="1">
    <location>
        <begin position="132"/>
        <end position="164"/>
    </location>
</feature>
<feature type="region of interest" description="Disordered" evidence="1">
    <location>
        <begin position="406"/>
        <end position="429"/>
    </location>
</feature>
<feature type="compositionally biased region" description="Basic residues" evidence="1">
    <location>
        <begin position="132"/>
        <end position="142"/>
    </location>
</feature>
<dbReference type="AlphaFoldDB" id="A0A833RRI9"/>
<accession>A0A833RRI9</accession>
<gene>
    <name evidence="2" type="ORF">FCM35_KLT09440</name>
</gene>
<comment type="caution">
    <text evidence="2">The sequence shown here is derived from an EMBL/GenBank/DDBJ whole genome shotgun (WGS) entry which is preliminary data.</text>
</comment>
<name>A0A833RRI9_9POAL</name>
<feature type="compositionally biased region" description="Basic and acidic residues" evidence="1">
    <location>
        <begin position="152"/>
        <end position="164"/>
    </location>
</feature>
<dbReference type="Proteomes" id="UP000623129">
    <property type="component" value="Unassembled WGS sequence"/>
</dbReference>
<dbReference type="EMBL" id="SWLB01000002">
    <property type="protein sequence ID" value="KAF3340596.1"/>
    <property type="molecule type" value="Genomic_DNA"/>
</dbReference>
<protein>
    <submittedName>
        <fullName evidence="2">Plant transposase (Ptta/En/Spm family)</fullName>
    </submittedName>
</protein>
<evidence type="ECO:0000256" key="1">
    <source>
        <dbReference type="SAM" id="MobiDB-lite"/>
    </source>
</evidence>
<dbReference type="InterPro" id="IPR004252">
    <property type="entry name" value="Probable_transposase_24"/>
</dbReference>
<dbReference type="OrthoDB" id="1303002at2759"/>
<sequence length="528" mass="58421">MPPTRRSSRLNKAVPSAATVAATDAATVAATDAAVDAATDAATVAATDAYVDAATDTDQTAEAETSAAAGAGAEASAAVDQTAGAEASQPLALRHLQPRRYHKRVSLRECPEARVVSGEDLDWSSDKLETRKRKRLSRKKKSDVRCGRGPGRPRDPVHPDSRPKLKIVGDREFTSEPLCSKITTTIRVATCECLPGPIRSFNIFPTRVRLQILRKFLQRYSWADGEDVGLCLDVFERIAADAYSRVLVQTRKKYTEKISHDKEEWKEFCPQWCKNLDHWKGLCDIFKNPNWEKSSTINRNNKLVHGKTVASHVGGSRSSYRHKLKLIAEKGTSLDLKDVFDRTHLRKESNEYVNERAKDAANNFKALKETHGNGLDDEVIWDIAVKGEDKRGRLYGFGNASRKSRKNREVEAMEATVSPTKSTATSANKKQKTFTAEEVQALLKDTLAKAQEGFAEKIADQEKRHIAELEANKAETRYRRMALDELHKRAGYQSPAFTEGTSNVEAPGGSRGNQEGGEEGNQEAGEEP</sequence>
<evidence type="ECO:0000313" key="2">
    <source>
        <dbReference type="EMBL" id="KAF3340596.1"/>
    </source>
</evidence>
<keyword evidence="3" id="KW-1185">Reference proteome</keyword>
<feature type="region of interest" description="Disordered" evidence="1">
    <location>
        <begin position="489"/>
        <end position="528"/>
    </location>
</feature>
<feature type="compositionally biased region" description="Polar residues" evidence="1">
    <location>
        <begin position="417"/>
        <end position="428"/>
    </location>
</feature>
<feature type="compositionally biased region" description="Acidic residues" evidence="1">
    <location>
        <begin position="516"/>
        <end position="528"/>
    </location>
</feature>
<proteinExistence type="predicted"/>
<reference evidence="2" key="1">
    <citation type="submission" date="2020-01" db="EMBL/GenBank/DDBJ databases">
        <title>Genome sequence of Kobresia littledalei, the first chromosome-level genome in the family Cyperaceae.</title>
        <authorList>
            <person name="Qu G."/>
        </authorList>
    </citation>
    <scope>NUCLEOTIDE SEQUENCE</scope>
    <source>
        <strain evidence="2">C.B.Clarke</strain>
        <tissue evidence="2">Leaf</tissue>
    </source>
</reference>
<dbReference type="Pfam" id="PF03004">
    <property type="entry name" value="Transposase_24"/>
    <property type="match status" value="1"/>
</dbReference>
<evidence type="ECO:0000313" key="3">
    <source>
        <dbReference type="Proteomes" id="UP000623129"/>
    </source>
</evidence>
<feature type="compositionally biased region" description="Polar residues" evidence="1">
    <location>
        <begin position="495"/>
        <end position="504"/>
    </location>
</feature>